<keyword evidence="2" id="KW-0285">Flavoprotein</keyword>
<evidence type="ECO:0000313" key="8">
    <source>
        <dbReference type="Proteomes" id="UP000249789"/>
    </source>
</evidence>
<dbReference type="InterPro" id="IPR002938">
    <property type="entry name" value="FAD-bd"/>
</dbReference>
<evidence type="ECO:0000256" key="1">
    <source>
        <dbReference type="ARBA" id="ARBA00007992"/>
    </source>
</evidence>
<sequence>MEPFKIIIVGGGIAGLAAAIALRAPRREILILEQSPLHREIGATISLQPNASRIVESQWGLAAALRARGAMVDSAFEVYDLSGQLQTRVPLRTRDKYGAERMIYHRADLHEALKQRATDGDYPGDGVRIRTGCRVRAVDCERGTVQLETGEVVGADLVVGADGIKSLVRRAVLAEDAQAGEGEGEGEREGEARPTGLCAYRMMIPTASLLREPAFAAVVDPREPKTTMVVGGDRRLVMGPAREGSIYGVVALVPDERMHESSRDTSWTTEGDRGKMLQTFADFPAWAQTPLRLAEEVGLWQLRDLDPLRTWCKGRVILIGDAAHAMLPTQGQGASQAVEDAEALGAFFEGFEEAGKHLRGEEVGKVLQKVFECRFERASTIQAYSRQVARPATDADSIRVAMNPAEFMDYNCSYRGAAEWWRRQTERKAVECR</sequence>
<evidence type="ECO:0000256" key="2">
    <source>
        <dbReference type="ARBA" id="ARBA00022630"/>
    </source>
</evidence>
<dbReference type="SUPFAM" id="SSF51905">
    <property type="entry name" value="FAD/NAD(P)-binding domain"/>
    <property type="match status" value="1"/>
</dbReference>
<dbReference type="InterPro" id="IPR036188">
    <property type="entry name" value="FAD/NAD-bd_sf"/>
</dbReference>
<feature type="domain" description="FAD-binding" evidence="6">
    <location>
        <begin position="5"/>
        <end position="345"/>
    </location>
</feature>
<dbReference type="GO" id="GO:0071949">
    <property type="term" value="F:FAD binding"/>
    <property type="evidence" value="ECO:0007669"/>
    <property type="project" value="InterPro"/>
</dbReference>
<protein>
    <submittedName>
        <fullName evidence="7">Putative monooxygenase</fullName>
    </submittedName>
</protein>
<dbReference type="VEuPathDB" id="FungiDB:BO72DRAFT_478853"/>
<gene>
    <name evidence="7" type="ORF">BO72DRAFT_478853</name>
</gene>
<keyword evidence="5 7" id="KW-0503">Monooxygenase</keyword>
<evidence type="ECO:0000256" key="4">
    <source>
        <dbReference type="ARBA" id="ARBA00023002"/>
    </source>
</evidence>
<name>A0A8G1RRQ0_9EURO</name>
<accession>A0A8G1RRQ0</accession>
<dbReference type="PANTHER" id="PTHR13789">
    <property type="entry name" value="MONOOXYGENASE"/>
    <property type="match status" value="1"/>
</dbReference>
<evidence type="ECO:0000259" key="6">
    <source>
        <dbReference type="Pfam" id="PF01494"/>
    </source>
</evidence>
<keyword evidence="4" id="KW-0560">Oxidoreductase</keyword>
<dbReference type="PANTHER" id="PTHR13789:SF314">
    <property type="entry name" value="FAD-BINDING DOMAIN-CONTAINING PROTEIN"/>
    <property type="match status" value="1"/>
</dbReference>
<dbReference type="InterPro" id="IPR050493">
    <property type="entry name" value="FAD-dep_Monooxygenase_BioMet"/>
</dbReference>
<keyword evidence="3" id="KW-0274">FAD</keyword>
<dbReference type="PRINTS" id="PR00420">
    <property type="entry name" value="RNGMNOXGNASE"/>
</dbReference>
<dbReference type="Gene3D" id="3.50.50.60">
    <property type="entry name" value="FAD/NAD(P)-binding domain"/>
    <property type="match status" value="1"/>
</dbReference>
<evidence type="ECO:0000256" key="3">
    <source>
        <dbReference type="ARBA" id="ARBA00022827"/>
    </source>
</evidence>
<reference evidence="7 8" key="1">
    <citation type="submission" date="2018-02" db="EMBL/GenBank/DDBJ databases">
        <title>The genomes of Aspergillus section Nigri reveals drivers in fungal speciation.</title>
        <authorList>
            <consortium name="DOE Joint Genome Institute"/>
            <person name="Vesth T.C."/>
            <person name="Nybo J."/>
            <person name="Theobald S."/>
            <person name="Brandl J."/>
            <person name="Frisvad J.C."/>
            <person name="Nielsen K.F."/>
            <person name="Lyhne E.K."/>
            <person name="Kogle M.E."/>
            <person name="Kuo A."/>
            <person name="Riley R."/>
            <person name="Clum A."/>
            <person name="Nolan M."/>
            <person name="Lipzen A."/>
            <person name="Salamov A."/>
            <person name="Henrissat B."/>
            <person name="Wiebenga A."/>
            <person name="De vries R.P."/>
            <person name="Grigoriev I.V."/>
            <person name="Mortensen U.H."/>
            <person name="Andersen M.R."/>
            <person name="Baker S.E."/>
        </authorList>
    </citation>
    <scope>NUCLEOTIDE SEQUENCE [LARGE SCALE GENOMIC DNA]</scope>
    <source>
        <strain evidence="7 8">CBS 313.89</strain>
    </source>
</reference>
<dbReference type="EMBL" id="KZ824657">
    <property type="protein sequence ID" value="RAK75501.1"/>
    <property type="molecule type" value="Genomic_DNA"/>
</dbReference>
<evidence type="ECO:0000313" key="7">
    <source>
        <dbReference type="EMBL" id="RAK75501.1"/>
    </source>
</evidence>
<dbReference type="OrthoDB" id="40579at2759"/>
<comment type="similarity">
    <text evidence="1">Belongs to the paxM FAD-dependent monooxygenase family.</text>
</comment>
<dbReference type="GeneID" id="63864867"/>
<evidence type="ECO:0000256" key="5">
    <source>
        <dbReference type="ARBA" id="ARBA00023033"/>
    </source>
</evidence>
<proteinExistence type="inferred from homology"/>
<dbReference type="AlphaFoldDB" id="A0A8G1RRQ0"/>
<dbReference type="SUPFAM" id="SSF54373">
    <property type="entry name" value="FAD-linked reductases, C-terminal domain"/>
    <property type="match status" value="1"/>
</dbReference>
<dbReference type="GO" id="GO:0004497">
    <property type="term" value="F:monooxygenase activity"/>
    <property type="evidence" value="ECO:0007669"/>
    <property type="project" value="UniProtKB-KW"/>
</dbReference>
<dbReference type="Pfam" id="PF01494">
    <property type="entry name" value="FAD_binding_3"/>
    <property type="match status" value="1"/>
</dbReference>
<organism evidence="7 8">
    <name type="scientific">Aspergillus fijiensis CBS 313.89</name>
    <dbReference type="NCBI Taxonomy" id="1448319"/>
    <lineage>
        <taxon>Eukaryota</taxon>
        <taxon>Fungi</taxon>
        <taxon>Dikarya</taxon>
        <taxon>Ascomycota</taxon>
        <taxon>Pezizomycotina</taxon>
        <taxon>Eurotiomycetes</taxon>
        <taxon>Eurotiomycetidae</taxon>
        <taxon>Eurotiales</taxon>
        <taxon>Aspergillaceae</taxon>
        <taxon>Aspergillus</taxon>
    </lineage>
</organism>
<keyword evidence="8" id="KW-1185">Reference proteome</keyword>
<dbReference type="Proteomes" id="UP000249789">
    <property type="component" value="Unassembled WGS sequence"/>
</dbReference>
<dbReference type="RefSeq" id="XP_040799511.1">
    <property type="nucleotide sequence ID" value="XM_040947534.1"/>
</dbReference>